<evidence type="ECO:0008006" key="5">
    <source>
        <dbReference type="Google" id="ProtNLM"/>
    </source>
</evidence>
<reference evidence="3" key="1">
    <citation type="submission" date="2021-10" db="EMBL/GenBank/DDBJ databases">
        <title>Streptomonospora sp. nov., isolated from mangrove soil.</title>
        <authorList>
            <person name="Chen X."/>
            <person name="Ge X."/>
            <person name="Liu W."/>
        </authorList>
    </citation>
    <scope>NUCLEOTIDE SEQUENCE</scope>
    <source>
        <strain evidence="3">S1-112</strain>
    </source>
</reference>
<keyword evidence="2" id="KW-1133">Transmembrane helix</keyword>
<comment type="caution">
    <text evidence="3">The sequence shown here is derived from an EMBL/GenBank/DDBJ whole genome shotgun (WGS) entry which is preliminary data.</text>
</comment>
<feature type="region of interest" description="Disordered" evidence="1">
    <location>
        <begin position="55"/>
        <end position="81"/>
    </location>
</feature>
<proteinExistence type="predicted"/>
<accession>A0A9X3SH29</accession>
<gene>
    <name evidence="3" type="ORF">LG943_10730</name>
</gene>
<evidence type="ECO:0000313" key="4">
    <source>
        <dbReference type="Proteomes" id="UP001140076"/>
    </source>
</evidence>
<feature type="transmembrane region" description="Helical" evidence="2">
    <location>
        <begin position="32"/>
        <end position="51"/>
    </location>
</feature>
<keyword evidence="2" id="KW-0812">Transmembrane</keyword>
<sequence length="248" mass="25839">MRQDPASSPSPAPAAPGRPAPARGTARARPPLVGLALGLAVVTVAATLVGIEVTGPLLPSAGTPEGAAAQEEGQRRPRQYALPDDPCAGATVDQLRRLSAVLPATSISVDTSASCAWFAVFADGTRGGLDITYRPGVADSGDAWDAEAAAMRRYRQDTAQFTAEGSHVTVEEMRHVPGLGEQSLLVYADLNLDARRPSPTVMVFVRQDNMNVAVSGYEFSDGTEGDPDYRGDEDVLLGIAARALGNLG</sequence>
<keyword evidence="2" id="KW-0472">Membrane</keyword>
<evidence type="ECO:0000256" key="1">
    <source>
        <dbReference type="SAM" id="MobiDB-lite"/>
    </source>
</evidence>
<feature type="region of interest" description="Disordered" evidence="1">
    <location>
        <begin position="1"/>
        <end position="26"/>
    </location>
</feature>
<evidence type="ECO:0000256" key="2">
    <source>
        <dbReference type="SAM" id="Phobius"/>
    </source>
</evidence>
<dbReference type="Proteomes" id="UP001140076">
    <property type="component" value="Unassembled WGS sequence"/>
</dbReference>
<dbReference type="RefSeq" id="WP_270072073.1">
    <property type="nucleotide sequence ID" value="NZ_JAJAQC010000015.1"/>
</dbReference>
<name>A0A9X3SH29_9ACTN</name>
<keyword evidence="4" id="KW-1185">Reference proteome</keyword>
<dbReference type="AlphaFoldDB" id="A0A9X3SH29"/>
<organism evidence="3 4">
    <name type="scientific">Streptomonospora mangrovi</name>
    <dbReference type="NCBI Taxonomy" id="2883123"/>
    <lineage>
        <taxon>Bacteria</taxon>
        <taxon>Bacillati</taxon>
        <taxon>Actinomycetota</taxon>
        <taxon>Actinomycetes</taxon>
        <taxon>Streptosporangiales</taxon>
        <taxon>Nocardiopsidaceae</taxon>
        <taxon>Streptomonospora</taxon>
    </lineage>
</organism>
<feature type="compositionally biased region" description="Pro residues" evidence="1">
    <location>
        <begin position="8"/>
        <end position="19"/>
    </location>
</feature>
<evidence type="ECO:0000313" key="3">
    <source>
        <dbReference type="EMBL" id="MDA0564794.1"/>
    </source>
</evidence>
<dbReference type="EMBL" id="JAJAQC010000015">
    <property type="protein sequence ID" value="MDA0564794.1"/>
    <property type="molecule type" value="Genomic_DNA"/>
</dbReference>
<protein>
    <recommendedName>
        <fullName evidence="5">DUF3558 domain-containing protein</fullName>
    </recommendedName>
</protein>